<name>M2WAX3_9MICC</name>
<gene>
    <name evidence="1" type="ORF">C884_01514</name>
</gene>
<sequence length="54" mass="5854">MESESGLFPAAAEWFGPPDEGDVEEDIVWLFVGSAGRVAADCWLRRTGRPSAQS</sequence>
<dbReference type="EMBL" id="ANHZ02000028">
    <property type="protein sequence ID" value="EME35627.1"/>
    <property type="molecule type" value="Genomic_DNA"/>
</dbReference>
<dbReference type="AlphaFoldDB" id="M2WAX3"/>
<comment type="caution">
    <text evidence="1">The sequence shown here is derived from an EMBL/GenBank/DDBJ whole genome shotgun (WGS) entry which is preliminary data.</text>
</comment>
<reference evidence="1 2" key="1">
    <citation type="journal article" date="2014" name="Genome Announc.">
        <title>Draft Genome Sequence of Kocuria palustris PEL.</title>
        <authorList>
            <person name="Sharma G."/>
            <person name="Khatri I."/>
            <person name="Subramanian S."/>
        </authorList>
    </citation>
    <scope>NUCLEOTIDE SEQUENCE [LARGE SCALE GENOMIC DNA]</scope>
    <source>
        <strain evidence="1 2">PEL</strain>
    </source>
</reference>
<proteinExistence type="predicted"/>
<dbReference type="Proteomes" id="UP000009877">
    <property type="component" value="Unassembled WGS sequence"/>
</dbReference>
<evidence type="ECO:0000313" key="1">
    <source>
        <dbReference type="EMBL" id="EME35627.1"/>
    </source>
</evidence>
<accession>M2WAX3</accession>
<organism evidence="1 2">
    <name type="scientific">Kocuria palustris PEL</name>
    <dbReference type="NCBI Taxonomy" id="1236550"/>
    <lineage>
        <taxon>Bacteria</taxon>
        <taxon>Bacillati</taxon>
        <taxon>Actinomycetota</taxon>
        <taxon>Actinomycetes</taxon>
        <taxon>Micrococcales</taxon>
        <taxon>Micrococcaceae</taxon>
        <taxon>Kocuria</taxon>
    </lineage>
</organism>
<keyword evidence="2" id="KW-1185">Reference proteome</keyword>
<evidence type="ECO:0000313" key="2">
    <source>
        <dbReference type="Proteomes" id="UP000009877"/>
    </source>
</evidence>
<protein>
    <submittedName>
        <fullName evidence="1">Uncharacterized protein</fullName>
    </submittedName>
</protein>